<dbReference type="PANTHER" id="PTHR16487:SF0">
    <property type="entry name" value="PROTEIN PHOSPHATASE 4 REGULATORY SUBUNIT 2-RELATED"/>
    <property type="match status" value="1"/>
</dbReference>
<evidence type="ECO:0000313" key="3">
    <source>
        <dbReference type="EMBL" id="KAL3837973.1"/>
    </source>
</evidence>
<evidence type="ECO:0000256" key="2">
    <source>
        <dbReference type="SAM" id="MobiDB-lite"/>
    </source>
</evidence>
<comment type="similarity">
    <text evidence="1">Belongs to the PPP4R2 family.</text>
</comment>
<protein>
    <recommendedName>
        <fullName evidence="5">Serine/threonine-protein phosphatase 4 regulatory subunit 2</fullName>
    </recommendedName>
</protein>
<accession>A0ABD3TNX0</accession>
<dbReference type="Pfam" id="PF09184">
    <property type="entry name" value="PPP4R2"/>
    <property type="match status" value="1"/>
</dbReference>
<sequence length="249" mass="27298">METAAKETLENSTVSENVVVEQNHENLVPDVPNHGGTESEVIFSKEEVIGTLEKSASTGKFWQDWEKLKSILSYHLKQVLLEYPEAKMTSEQQSSLLGETYQELVKRLDDALHSFDEGPPFTLQRLCEILLSARSIYPKLLKLSLALDKNLSVTSTLTVSTDLYPLDTTPNTNGAHEGSENAEPQITSVENGVKPASGDTDEVMAEVEEAEVDEEMAMDMETIEEIVRSSEADPAPAADPTPTADPSTT</sequence>
<evidence type="ECO:0000313" key="4">
    <source>
        <dbReference type="Proteomes" id="UP001634393"/>
    </source>
</evidence>
<comment type="caution">
    <text evidence="3">The sequence shown here is derived from an EMBL/GenBank/DDBJ whole genome shotgun (WGS) entry which is preliminary data.</text>
</comment>
<evidence type="ECO:0008006" key="5">
    <source>
        <dbReference type="Google" id="ProtNLM"/>
    </source>
</evidence>
<proteinExistence type="inferred from homology"/>
<dbReference type="AlphaFoldDB" id="A0ABD3TNX0"/>
<feature type="compositionally biased region" description="Low complexity" evidence="2">
    <location>
        <begin position="232"/>
        <end position="249"/>
    </location>
</feature>
<dbReference type="PANTHER" id="PTHR16487">
    <property type="entry name" value="PPP4R2-RELATED PROTEIN"/>
    <property type="match status" value="1"/>
</dbReference>
<keyword evidence="4" id="KW-1185">Reference proteome</keyword>
<dbReference type="GO" id="GO:0030289">
    <property type="term" value="C:protein phosphatase 4 complex"/>
    <property type="evidence" value="ECO:0007669"/>
    <property type="project" value="UniProtKB-ARBA"/>
</dbReference>
<feature type="region of interest" description="Disordered" evidence="2">
    <location>
        <begin position="168"/>
        <end position="200"/>
    </location>
</feature>
<organism evidence="3 4">
    <name type="scientific">Penstemon smallii</name>
    <dbReference type="NCBI Taxonomy" id="265156"/>
    <lineage>
        <taxon>Eukaryota</taxon>
        <taxon>Viridiplantae</taxon>
        <taxon>Streptophyta</taxon>
        <taxon>Embryophyta</taxon>
        <taxon>Tracheophyta</taxon>
        <taxon>Spermatophyta</taxon>
        <taxon>Magnoliopsida</taxon>
        <taxon>eudicotyledons</taxon>
        <taxon>Gunneridae</taxon>
        <taxon>Pentapetalae</taxon>
        <taxon>asterids</taxon>
        <taxon>lamiids</taxon>
        <taxon>Lamiales</taxon>
        <taxon>Plantaginaceae</taxon>
        <taxon>Cheloneae</taxon>
        <taxon>Penstemon</taxon>
    </lineage>
</organism>
<dbReference type="Proteomes" id="UP001634393">
    <property type="component" value="Unassembled WGS sequence"/>
</dbReference>
<gene>
    <name evidence="3" type="ORF">ACJIZ3_022564</name>
</gene>
<name>A0ABD3TNX0_9LAMI</name>
<reference evidence="3 4" key="1">
    <citation type="submission" date="2024-12" db="EMBL/GenBank/DDBJ databases">
        <title>The unique morphological basis and parallel evolutionary history of personate flowers in Penstemon.</title>
        <authorList>
            <person name="Depatie T.H."/>
            <person name="Wessinger C.A."/>
        </authorList>
    </citation>
    <scope>NUCLEOTIDE SEQUENCE [LARGE SCALE GENOMIC DNA]</scope>
    <source>
        <strain evidence="3">WTNN_2</strain>
        <tissue evidence="3">Leaf</tissue>
    </source>
</reference>
<feature type="region of interest" description="Disordered" evidence="2">
    <location>
        <begin position="225"/>
        <end position="249"/>
    </location>
</feature>
<evidence type="ECO:0000256" key="1">
    <source>
        <dbReference type="ARBA" id="ARBA00009207"/>
    </source>
</evidence>
<dbReference type="InterPro" id="IPR015267">
    <property type="entry name" value="PPP4R2"/>
</dbReference>
<dbReference type="EMBL" id="JBJXBP010000003">
    <property type="protein sequence ID" value="KAL3837973.1"/>
    <property type="molecule type" value="Genomic_DNA"/>
</dbReference>